<reference evidence="2 3" key="1">
    <citation type="submission" date="2013-06" db="EMBL/GenBank/DDBJ databases">
        <authorList>
            <person name="Weinstock G."/>
            <person name="Sodergren E."/>
            <person name="Lobos E.A."/>
            <person name="Fulton L."/>
            <person name="Fulton R."/>
            <person name="Courtney L."/>
            <person name="Fronick C."/>
            <person name="O'Laughlin M."/>
            <person name="Godfrey J."/>
            <person name="Wilson R.M."/>
            <person name="Miner T."/>
            <person name="Farmer C."/>
            <person name="Delehaunty K."/>
            <person name="Cordes M."/>
            <person name="Minx P."/>
            <person name="Tomlinson C."/>
            <person name="Chen J."/>
            <person name="Wollam A."/>
            <person name="Pepin K.H."/>
            <person name="Bhonagiri V."/>
            <person name="Zhang X."/>
            <person name="Warren W."/>
            <person name="Mitreva M."/>
            <person name="Mardis E.R."/>
            <person name="Wilson R.K."/>
        </authorList>
    </citation>
    <scope>NUCLEOTIDE SEQUENCE [LARGE SCALE GENOMIC DNA]</scope>
    <source>
        <strain evidence="2 3">ATCC 29426</strain>
    </source>
</reference>
<name>A0ABN0NVS5_9BACT</name>
<evidence type="ECO:0000313" key="2">
    <source>
        <dbReference type="EMBL" id="ERJ81198.1"/>
    </source>
</evidence>
<protein>
    <submittedName>
        <fullName evidence="2">Uncharacterized protein</fullName>
    </submittedName>
</protein>
<evidence type="ECO:0000313" key="3">
    <source>
        <dbReference type="Proteomes" id="UP000016660"/>
    </source>
</evidence>
<feature type="transmembrane region" description="Helical" evidence="1">
    <location>
        <begin position="33"/>
        <end position="51"/>
    </location>
</feature>
<dbReference type="Proteomes" id="UP000016660">
    <property type="component" value="Unassembled WGS sequence"/>
</dbReference>
<accession>A0ABN0NVS5</accession>
<keyword evidence="1" id="KW-1133">Transmembrane helix</keyword>
<proteinExistence type="predicted"/>
<keyword evidence="1" id="KW-0472">Membrane</keyword>
<feature type="transmembrane region" description="Helical" evidence="1">
    <location>
        <begin position="6"/>
        <end position="26"/>
    </location>
</feature>
<gene>
    <name evidence="2" type="ORF">HMPREF0653_00098</name>
</gene>
<dbReference type="EMBL" id="AWUY01000005">
    <property type="protein sequence ID" value="ERJ81198.1"/>
    <property type="molecule type" value="Genomic_DNA"/>
</dbReference>
<keyword evidence="1" id="KW-0812">Transmembrane</keyword>
<sequence length="59" mass="6323">MKVNNMEHIGNYLGTIILIIIGFLAIKKITSCLFKAVVGVILLAIAAYLLANTGLISSF</sequence>
<organism evidence="2 3">
    <name type="scientific">Prevotella disiens JCM 6334 = ATCC 29426</name>
    <dbReference type="NCBI Taxonomy" id="1235811"/>
    <lineage>
        <taxon>Bacteria</taxon>
        <taxon>Pseudomonadati</taxon>
        <taxon>Bacteroidota</taxon>
        <taxon>Bacteroidia</taxon>
        <taxon>Bacteroidales</taxon>
        <taxon>Prevotellaceae</taxon>
        <taxon>Prevotella</taxon>
    </lineage>
</organism>
<evidence type="ECO:0000256" key="1">
    <source>
        <dbReference type="SAM" id="Phobius"/>
    </source>
</evidence>
<keyword evidence="3" id="KW-1185">Reference proteome</keyword>
<comment type="caution">
    <text evidence="2">The sequence shown here is derived from an EMBL/GenBank/DDBJ whole genome shotgun (WGS) entry which is preliminary data.</text>
</comment>